<keyword evidence="2" id="KW-1133">Transmembrane helix</keyword>
<feature type="transmembrane region" description="Helical" evidence="2">
    <location>
        <begin position="139"/>
        <end position="166"/>
    </location>
</feature>
<gene>
    <name evidence="3" type="ORF">VNO78_10891</name>
</gene>
<keyword evidence="2" id="KW-0812">Transmembrane</keyword>
<accession>A0AAN9SKU2</accession>
<reference evidence="3 4" key="1">
    <citation type="submission" date="2024-01" db="EMBL/GenBank/DDBJ databases">
        <title>The genomes of 5 underutilized Papilionoideae crops provide insights into root nodulation and disease resistanc.</title>
        <authorList>
            <person name="Jiang F."/>
        </authorList>
    </citation>
    <scope>NUCLEOTIDE SEQUENCE [LARGE SCALE GENOMIC DNA]</scope>
    <source>
        <strain evidence="3">DUOXIRENSHENG_FW03</strain>
        <tissue evidence="3">Leaves</tissue>
    </source>
</reference>
<evidence type="ECO:0000256" key="2">
    <source>
        <dbReference type="SAM" id="Phobius"/>
    </source>
</evidence>
<dbReference type="EMBL" id="JAYMYS010000003">
    <property type="protein sequence ID" value="KAK7399702.1"/>
    <property type="molecule type" value="Genomic_DNA"/>
</dbReference>
<dbReference type="Proteomes" id="UP001386955">
    <property type="component" value="Unassembled WGS sequence"/>
</dbReference>
<evidence type="ECO:0000313" key="4">
    <source>
        <dbReference type="Proteomes" id="UP001386955"/>
    </source>
</evidence>
<feature type="region of interest" description="Disordered" evidence="1">
    <location>
        <begin position="55"/>
        <end position="100"/>
    </location>
</feature>
<evidence type="ECO:0000256" key="1">
    <source>
        <dbReference type="SAM" id="MobiDB-lite"/>
    </source>
</evidence>
<evidence type="ECO:0000313" key="3">
    <source>
        <dbReference type="EMBL" id="KAK7399702.1"/>
    </source>
</evidence>
<name>A0AAN9SKU2_PSOTE</name>
<dbReference type="AlphaFoldDB" id="A0AAN9SKU2"/>
<sequence>MTDGTKEKTEEGLPLTTSPAGRGHSCHFLIRVFIFCSNPASTRFKRGLTNVTDRLNQTHATDQQRPDRINNLQRKGRMERGHVSRSANGKKGMRSRGDPRVRERECEKRAWWCYLNHCFWWNKTLSPQKPKPLAAARPVVFSSLSLSLSLSLYFSFPLSILLLLGFSQLFDSGLKPLLSIQIPI</sequence>
<keyword evidence="4" id="KW-1185">Reference proteome</keyword>
<keyword evidence="2" id="KW-0472">Membrane</keyword>
<protein>
    <submittedName>
        <fullName evidence="3">Uncharacterized protein</fullName>
    </submittedName>
</protein>
<proteinExistence type="predicted"/>
<organism evidence="3 4">
    <name type="scientific">Psophocarpus tetragonolobus</name>
    <name type="common">Winged bean</name>
    <name type="synonym">Dolichos tetragonolobus</name>
    <dbReference type="NCBI Taxonomy" id="3891"/>
    <lineage>
        <taxon>Eukaryota</taxon>
        <taxon>Viridiplantae</taxon>
        <taxon>Streptophyta</taxon>
        <taxon>Embryophyta</taxon>
        <taxon>Tracheophyta</taxon>
        <taxon>Spermatophyta</taxon>
        <taxon>Magnoliopsida</taxon>
        <taxon>eudicotyledons</taxon>
        <taxon>Gunneridae</taxon>
        <taxon>Pentapetalae</taxon>
        <taxon>rosids</taxon>
        <taxon>fabids</taxon>
        <taxon>Fabales</taxon>
        <taxon>Fabaceae</taxon>
        <taxon>Papilionoideae</taxon>
        <taxon>50 kb inversion clade</taxon>
        <taxon>NPAAA clade</taxon>
        <taxon>indigoferoid/millettioid clade</taxon>
        <taxon>Phaseoleae</taxon>
        <taxon>Psophocarpus</taxon>
    </lineage>
</organism>
<comment type="caution">
    <text evidence="3">The sequence shown here is derived from an EMBL/GenBank/DDBJ whole genome shotgun (WGS) entry which is preliminary data.</text>
</comment>